<dbReference type="GO" id="GO:0004497">
    <property type="term" value="F:monooxygenase activity"/>
    <property type="evidence" value="ECO:0007669"/>
    <property type="project" value="UniProtKB-KW"/>
</dbReference>
<dbReference type="FunFam" id="1.10.630.10:FF:000042">
    <property type="entry name" value="Cytochrome P450"/>
    <property type="match status" value="1"/>
</dbReference>
<comment type="similarity">
    <text evidence="4 14">Belongs to the cytochrome P450 family.</text>
</comment>
<dbReference type="PROSITE" id="PS00086">
    <property type="entry name" value="CYTOCHROME_P450"/>
    <property type="match status" value="1"/>
</dbReference>
<evidence type="ECO:0000256" key="9">
    <source>
        <dbReference type="ARBA" id="ARBA00023002"/>
    </source>
</evidence>
<dbReference type="GO" id="GO:0016705">
    <property type="term" value="F:oxidoreductase activity, acting on paired donors, with incorporation or reduction of molecular oxygen"/>
    <property type="evidence" value="ECO:0007669"/>
    <property type="project" value="InterPro"/>
</dbReference>
<reference evidence="16 17" key="1">
    <citation type="submission" date="2024-03" db="EMBL/GenBank/DDBJ databases">
        <title>The genome assembly and annotation of the cricket Gryllus longicercus Weissman &amp; Gray.</title>
        <authorList>
            <person name="Szrajer S."/>
            <person name="Gray D."/>
            <person name="Ylla G."/>
        </authorList>
    </citation>
    <scope>NUCLEOTIDE SEQUENCE [LARGE SCALE GENOMIC DNA]</scope>
    <source>
        <strain evidence="16">DAG 2021-001</strain>
        <tissue evidence="16">Whole body minus gut</tissue>
    </source>
</reference>
<dbReference type="SUPFAM" id="SSF48264">
    <property type="entry name" value="Cytochrome P450"/>
    <property type="match status" value="1"/>
</dbReference>
<evidence type="ECO:0000256" key="1">
    <source>
        <dbReference type="ARBA" id="ARBA00001971"/>
    </source>
</evidence>
<feature type="binding site" description="axial binding residue" evidence="13">
    <location>
        <position position="473"/>
    </location>
    <ligand>
        <name>heme</name>
        <dbReference type="ChEBI" id="CHEBI:30413"/>
    </ligand>
    <ligandPart>
        <name>Fe</name>
        <dbReference type="ChEBI" id="CHEBI:18248"/>
    </ligandPart>
</feature>
<comment type="caution">
    <text evidence="16">The sequence shown here is derived from an EMBL/GenBank/DDBJ whole genome shotgun (WGS) entry which is preliminary data.</text>
</comment>
<gene>
    <name evidence="16" type="ORF">R5R35_011611</name>
</gene>
<evidence type="ECO:0000256" key="15">
    <source>
        <dbReference type="SAM" id="Phobius"/>
    </source>
</evidence>
<evidence type="ECO:0000256" key="14">
    <source>
        <dbReference type="RuleBase" id="RU000461"/>
    </source>
</evidence>
<evidence type="ECO:0000256" key="8">
    <source>
        <dbReference type="ARBA" id="ARBA00022848"/>
    </source>
</evidence>
<dbReference type="InterPro" id="IPR050476">
    <property type="entry name" value="Insect_CytP450_Detox"/>
</dbReference>
<evidence type="ECO:0000256" key="12">
    <source>
        <dbReference type="ARBA" id="ARBA00023136"/>
    </source>
</evidence>
<protein>
    <recommendedName>
        <fullName evidence="18">Cytochrome P450</fullName>
    </recommendedName>
</protein>
<keyword evidence="5 13" id="KW-0349">Heme</keyword>
<dbReference type="Pfam" id="PF00067">
    <property type="entry name" value="p450"/>
    <property type="match status" value="1"/>
</dbReference>
<proteinExistence type="inferred from homology"/>
<keyword evidence="7" id="KW-0256">Endoplasmic reticulum</keyword>
<evidence type="ECO:0000313" key="17">
    <source>
        <dbReference type="Proteomes" id="UP001378592"/>
    </source>
</evidence>
<evidence type="ECO:0000256" key="5">
    <source>
        <dbReference type="ARBA" id="ARBA00022617"/>
    </source>
</evidence>
<evidence type="ECO:0000256" key="6">
    <source>
        <dbReference type="ARBA" id="ARBA00022723"/>
    </source>
</evidence>
<dbReference type="PRINTS" id="PR00385">
    <property type="entry name" value="P450"/>
</dbReference>
<dbReference type="CDD" id="cd11056">
    <property type="entry name" value="CYP6-like"/>
    <property type="match status" value="1"/>
</dbReference>
<dbReference type="InterPro" id="IPR017972">
    <property type="entry name" value="Cyt_P450_CS"/>
</dbReference>
<dbReference type="EMBL" id="JAZDUA010000155">
    <property type="protein sequence ID" value="KAK7866093.1"/>
    <property type="molecule type" value="Genomic_DNA"/>
</dbReference>
<dbReference type="Proteomes" id="UP001378592">
    <property type="component" value="Unassembled WGS sequence"/>
</dbReference>
<dbReference type="GO" id="GO:0020037">
    <property type="term" value="F:heme binding"/>
    <property type="evidence" value="ECO:0007669"/>
    <property type="project" value="InterPro"/>
</dbReference>
<evidence type="ECO:0000313" key="16">
    <source>
        <dbReference type="EMBL" id="KAK7866093.1"/>
    </source>
</evidence>
<dbReference type="GO" id="GO:0005506">
    <property type="term" value="F:iron ion binding"/>
    <property type="evidence" value="ECO:0007669"/>
    <property type="project" value="InterPro"/>
</dbReference>
<dbReference type="PANTHER" id="PTHR24292">
    <property type="entry name" value="CYTOCHROME P450"/>
    <property type="match status" value="1"/>
</dbReference>
<sequence>MLETLISLLVNLLLVACGALVLLYVAGTWNYDFFSRRGIPSTRPRWPFAGDFLATFQGRSFVDVVGDLYARGRGQGLFGVFELSARPLLMVRDPELIKVIAVKEFDSFVNHRSFASEKNDPIMGRNLFNLKDQTWKDLRSTMSPAFTTSKIKTMMPLISQCAAQFTATLREKYLSSEEGALEKPLESNMKDVFTRLTNDMIATAAFGVTTDSLKDPDNDFYTQGQRVTNFNPTYLFAYFTFPKLAEFLGLRIMDEESSNFFHNLVHGTMSERQKRGIVRPDMLHMLMQAREGRLTVEKQDAAEDERARGSATKLTDNDITALSLIFFLGGLDTVSVALSFAAVVLAHHPDVQRRLQAEIDDVWEEADGPPTYEAVHKMKYLDAVVSEVLRMYPPAFATDRICQKDITLPAGAMSKPASIKKGTNVQFPIICLQNDPDYWSEPEKFDPERFNDENKHKIKPYTYIPFGLGPRLCIGQRFALLELKVALGHLLRGFALLPSPRTAFPVEWAVGGAGISPKGGFWCGLAPRAH</sequence>
<keyword evidence="17" id="KW-1185">Reference proteome</keyword>
<dbReference type="PRINTS" id="PR00463">
    <property type="entry name" value="EP450I"/>
</dbReference>
<evidence type="ECO:0000256" key="2">
    <source>
        <dbReference type="ARBA" id="ARBA00004174"/>
    </source>
</evidence>
<evidence type="ECO:0000256" key="3">
    <source>
        <dbReference type="ARBA" id="ARBA00004406"/>
    </source>
</evidence>
<comment type="cofactor">
    <cofactor evidence="1 13">
        <name>heme</name>
        <dbReference type="ChEBI" id="CHEBI:30413"/>
    </cofactor>
</comment>
<keyword evidence="8" id="KW-0492">Microsome</keyword>
<evidence type="ECO:0008006" key="18">
    <source>
        <dbReference type="Google" id="ProtNLM"/>
    </source>
</evidence>
<keyword evidence="9 14" id="KW-0560">Oxidoreductase</keyword>
<keyword evidence="6 13" id="KW-0479">Metal-binding</keyword>
<evidence type="ECO:0000256" key="11">
    <source>
        <dbReference type="ARBA" id="ARBA00023033"/>
    </source>
</evidence>
<evidence type="ECO:0000256" key="7">
    <source>
        <dbReference type="ARBA" id="ARBA00022824"/>
    </source>
</evidence>
<dbReference type="PANTHER" id="PTHR24292:SF54">
    <property type="entry name" value="CYP9F3-RELATED"/>
    <property type="match status" value="1"/>
</dbReference>
<keyword evidence="11 14" id="KW-0503">Monooxygenase</keyword>
<comment type="subcellular location">
    <subcellularLocation>
        <location evidence="3">Endoplasmic reticulum membrane</location>
        <topology evidence="3">Peripheral membrane protein</topology>
    </subcellularLocation>
    <subcellularLocation>
        <location evidence="2">Microsome membrane</location>
        <topology evidence="2">Peripheral membrane protein</topology>
    </subcellularLocation>
</comment>
<dbReference type="AlphaFoldDB" id="A0AAN9VLG9"/>
<dbReference type="InterPro" id="IPR001128">
    <property type="entry name" value="Cyt_P450"/>
</dbReference>
<evidence type="ECO:0000256" key="13">
    <source>
        <dbReference type="PIRSR" id="PIRSR602401-1"/>
    </source>
</evidence>
<name>A0AAN9VLG9_9ORTH</name>
<keyword evidence="12 15" id="KW-0472">Membrane</keyword>
<dbReference type="GO" id="GO:0005789">
    <property type="term" value="C:endoplasmic reticulum membrane"/>
    <property type="evidence" value="ECO:0007669"/>
    <property type="project" value="UniProtKB-SubCell"/>
</dbReference>
<organism evidence="16 17">
    <name type="scientific">Gryllus longicercus</name>
    <dbReference type="NCBI Taxonomy" id="2509291"/>
    <lineage>
        <taxon>Eukaryota</taxon>
        <taxon>Metazoa</taxon>
        <taxon>Ecdysozoa</taxon>
        <taxon>Arthropoda</taxon>
        <taxon>Hexapoda</taxon>
        <taxon>Insecta</taxon>
        <taxon>Pterygota</taxon>
        <taxon>Neoptera</taxon>
        <taxon>Polyneoptera</taxon>
        <taxon>Orthoptera</taxon>
        <taxon>Ensifera</taxon>
        <taxon>Gryllidea</taxon>
        <taxon>Grylloidea</taxon>
        <taxon>Gryllidae</taxon>
        <taxon>Gryllinae</taxon>
        <taxon>Gryllus</taxon>
    </lineage>
</organism>
<keyword evidence="15" id="KW-1133">Transmembrane helix</keyword>
<dbReference type="Gene3D" id="1.10.630.10">
    <property type="entry name" value="Cytochrome P450"/>
    <property type="match status" value="1"/>
</dbReference>
<feature type="transmembrane region" description="Helical" evidence="15">
    <location>
        <begin position="6"/>
        <end position="27"/>
    </location>
</feature>
<evidence type="ECO:0000256" key="4">
    <source>
        <dbReference type="ARBA" id="ARBA00010617"/>
    </source>
</evidence>
<keyword evidence="15" id="KW-0812">Transmembrane</keyword>
<evidence type="ECO:0000256" key="10">
    <source>
        <dbReference type="ARBA" id="ARBA00023004"/>
    </source>
</evidence>
<dbReference type="InterPro" id="IPR036396">
    <property type="entry name" value="Cyt_P450_sf"/>
</dbReference>
<accession>A0AAN9VLG9</accession>
<keyword evidence="10 13" id="KW-0408">Iron</keyword>
<dbReference type="InterPro" id="IPR002401">
    <property type="entry name" value="Cyt_P450_E_grp-I"/>
</dbReference>